<protein>
    <submittedName>
        <fullName evidence="1">Uncharacterized protein</fullName>
    </submittedName>
</protein>
<dbReference type="AlphaFoldDB" id="A0A4Q0Y9D9"/>
<keyword evidence="2" id="KW-1185">Reference proteome</keyword>
<gene>
    <name evidence="1" type="ORF">CS022_24560</name>
</gene>
<evidence type="ECO:0000313" key="2">
    <source>
        <dbReference type="Proteomes" id="UP000290287"/>
    </source>
</evidence>
<comment type="caution">
    <text evidence="1">The sequence shown here is derived from an EMBL/GenBank/DDBJ whole genome shotgun (WGS) entry which is preliminary data.</text>
</comment>
<dbReference type="Proteomes" id="UP000290287">
    <property type="component" value="Unassembled WGS sequence"/>
</dbReference>
<organism evidence="1 2">
    <name type="scientific">Veronia nyctiphanis</name>
    <dbReference type="NCBI Taxonomy" id="1278244"/>
    <lineage>
        <taxon>Bacteria</taxon>
        <taxon>Pseudomonadati</taxon>
        <taxon>Pseudomonadota</taxon>
        <taxon>Gammaproteobacteria</taxon>
        <taxon>Vibrionales</taxon>
        <taxon>Vibrionaceae</taxon>
        <taxon>Veronia</taxon>
    </lineage>
</organism>
<dbReference type="EMBL" id="PEIB01000080">
    <property type="protein sequence ID" value="RXJ66515.1"/>
    <property type="molecule type" value="Genomic_DNA"/>
</dbReference>
<reference evidence="1 2" key="1">
    <citation type="submission" date="2017-10" db="EMBL/GenBank/DDBJ databases">
        <title>Nyctiphanis sp. nov., isolated from the stomach of the euphausiid Nyctiphanes simplex (Hansen, 1911) in the Gulf of California.</title>
        <authorList>
            <person name="Gomez-Gil B."/>
            <person name="Aguilar-Mendez M."/>
            <person name="Lopez-Cortes A."/>
            <person name="Gomez-Gutierrez J."/>
            <person name="Roque A."/>
            <person name="Lang E."/>
            <person name="Gonzalez-Castillo A."/>
        </authorList>
    </citation>
    <scope>NUCLEOTIDE SEQUENCE [LARGE SCALE GENOMIC DNA]</scope>
    <source>
        <strain evidence="1 2">CAIM 600</strain>
    </source>
</reference>
<evidence type="ECO:0000313" key="1">
    <source>
        <dbReference type="EMBL" id="RXJ66515.1"/>
    </source>
</evidence>
<sequence length="120" mass="13759">MNNIRFKFGEPEHGWIGVIVGDSNHEVVLEISDVPCNSLYKLTDVLLELKAGSKFQEVEFSLEPDFALWKFINLGHLLEIHVYPNSSCEEPFVFSGCKDKVLHNRPSMTSARPRIQCRMH</sequence>
<accession>A0A4Q0Y9D9</accession>
<proteinExistence type="predicted"/>
<name>A0A4Q0Y9D9_9GAMM</name>